<keyword evidence="2" id="KW-1185">Reference proteome</keyword>
<sequence>MLLCLENNIHPSKRRRLWCLISRLLNHASLQASIKMLNVCTLVRSTTHHLFSKITLLLLPIDLNCISHLSKNCKLLHRDLHLFAESINHDVEC</sequence>
<comment type="caution">
    <text evidence="1">The sequence shown here is derived from an EMBL/GenBank/DDBJ whole genome shotgun (WGS) entry which is preliminary data.</text>
</comment>
<protein>
    <submittedName>
        <fullName evidence="1">Uncharacterized protein</fullName>
    </submittedName>
</protein>
<organism evidence="1 2">
    <name type="scientific">Kingdonia uniflora</name>
    <dbReference type="NCBI Taxonomy" id="39325"/>
    <lineage>
        <taxon>Eukaryota</taxon>
        <taxon>Viridiplantae</taxon>
        <taxon>Streptophyta</taxon>
        <taxon>Embryophyta</taxon>
        <taxon>Tracheophyta</taxon>
        <taxon>Spermatophyta</taxon>
        <taxon>Magnoliopsida</taxon>
        <taxon>Ranunculales</taxon>
        <taxon>Circaeasteraceae</taxon>
        <taxon>Kingdonia</taxon>
    </lineage>
</organism>
<feature type="non-terminal residue" evidence="1">
    <location>
        <position position="1"/>
    </location>
</feature>
<dbReference type="AlphaFoldDB" id="A0A7J7M8D2"/>
<name>A0A7J7M8D2_9MAGN</name>
<dbReference type="EMBL" id="JACGCM010001718">
    <property type="protein sequence ID" value="KAF6151050.1"/>
    <property type="molecule type" value="Genomic_DNA"/>
</dbReference>
<accession>A0A7J7M8D2</accession>
<evidence type="ECO:0000313" key="2">
    <source>
        <dbReference type="Proteomes" id="UP000541444"/>
    </source>
</evidence>
<gene>
    <name evidence="1" type="ORF">GIB67_005865</name>
</gene>
<dbReference type="Proteomes" id="UP000541444">
    <property type="component" value="Unassembled WGS sequence"/>
</dbReference>
<evidence type="ECO:0000313" key="1">
    <source>
        <dbReference type="EMBL" id="KAF6151050.1"/>
    </source>
</evidence>
<proteinExistence type="predicted"/>
<reference evidence="1 2" key="1">
    <citation type="journal article" date="2020" name="IScience">
        <title>Genome Sequencing of the Endangered Kingdonia uniflora (Circaeasteraceae, Ranunculales) Reveals Potential Mechanisms of Evolutionary Specialization.</title>
        <authorList>
            <person name="Sun Y."/>
            <person name="Deng T."/>
            <person name="Zhang A."/>
            <person name="Moore M.J."/>
            <person name="Landis J.B."/>
            <person name="Lin N."/>
            <person name="Zhang H."/>
            <person name="Zhang X."/>
            <person name="Huang J."/>
            <person name="Zhang X."/>
            <person name="Sun H."/>
            <person name="Wang H."/>
        </authorList>
    </citation>
    <scope>NUCLEOTIDE SEQUENCE [LARGE SCALE GENOMIC DNA]</scope>
    <source>
        <strain evidence="1">TB1705</strain>
        <tissue evidence="1">Leaf</tissue>
    </source>
</reference>